<evidence type="ECO:0000256" key="2">
    <source>
        <dbReference type="ARBA" id="ARBA00022525"/>
    </source>
</evidence>
<dbReference type="PRINTS" id="PR00837">
    <property type="entry name" value="V5TPXLIKE"/>
</dbReference>
<name>A0AAW1UH70_9CUCU</name>
<gene>
    <name evidence="4" type="ORF">WA026_018861</name>
</gene>
<dbReference type="GO" id="GO:0005576">
    <property type="term" value="C:extracellular region"/>
    <property type="evidence" value="ECO:0007669"/>
    <property type="project" value="UniProtKB-SubCell"/>
</dbReference>
<dbReference type="InterPro" id="IPR014044">
    <property type="entry name" value="CAP_dom"/>
</dbReference>
<feature type="domain" description="SCP" evidence="3">
    <location>
        <begin position="134"/>
        <end position="268"/>
    </location>
</feature>
<proteinExistence type="predicted"/>
<dbReference type="PANTHER" id="PTHR10334">
    <property type="entry name" value="CYSTEINE-RICH SECRETORY PROTEIN-RELATED"/>
    <property type="match status" value="1"/>
</dbReference>
<accession>A0AAW1UH70</accession>
<comment type="subcellular location">
    <subcellularLocation>
        <location evidence="1">Secreted</location>
    </subcellularLocation>
</comment>
<dbReference type="AlphaFoldDB" id="A0AAW1UH70"/>
<sequence>MGELTYLDLDLNQEQLIIQRKPAFPGSLTDLHRFRKSVHGHNGSSRIVMVRKTDQRTFASLKNGQEPKIETITRETIETFRGPRPACKVTTEKKDCEERVPHDIFDNLRLKSRSTSRQDIKSTPVKSRTSNMDTFAKQCLQAHNEYRKKHGVPSLKLNKDICIESQKWADYLIKCGSLAHSNNDRYGENIYCIQSSNSSFTISGNEPVDSWYKEIEVHTFGIEPKSLESGHFTQVVWRDSKELGVGYAKLGGKIIVVANYYPAGNYVGRYIQNVPPLGSTPDEAKELARDLHKISIRGSDDNINVSVFETDFLKAHNKYRALHGADPLELDRKLCKYAEEWAKHIASKNVLEPRPNCNYGENIYKVSSTDPSFSLEGYVPVEKWYDESKKHVYDKEPNDLSTGHFTQLIWKSSKHLGVGIAKHKGSIIVVANYSPAGNFVKQFIENVPPPLSCTTIRHVKEEPNNNIRKKHISPNDYSAFALDGLKVHNEYRRKHGVPEMTLNKEMCDYAQEWADICAKTGRLAHRPKGLFGENIYYSYSSDISASPSARDAVKAWYDEIKMHTFGVETMNTGTLHFTQVVWKESTELGIAMSKNKKGETFVVANYNPRGNFMGNFVRNVPRPKQ</sequence>
<comment type="caution">
    <text evidence="4">The sequence shown here is derived from an EMBL/GenBank/DDBJ whole genome shotgun (WGS) entry which is preliminary data.</text>
</comment>
<feature type="domain" description="SCP" evidence="3">
    <location>
        <begin position="307"/>
        <end position="441"/>
    </location>
</feature>
<protein>
    <recommendedName>
        <fullName evidence="3">SCP domain-containing protein</fullName>
    </recommendedName>
</protein>
<reference evidence="4 5" key="1">
    <citation type="submission" date="2023-03" db="EMBL/GenBank/DDBJ databases">
        <title>Genome insight into feeding habits of ladybird beetles.</title>
        <authorList>
            <person name="Li H.-S."/>
            <person name="Huang Y.-H."/>
            <person name="Pang H."/>
        </authorList>
    </citation>
    <scope>NUCLEOTIDE SEQUENCE [LARGE SCALE GENOMIC DNA]</scope>
    <source>
        <strain evidence="4">SYSU_2023b</strain>
        <tissue evidence="4">Whole body</tissue>
    </source>
</reference>
<evidence type="ECO:0000313" key="4">
    <source>
        <dbReference type="EMBL" id="KAK9882008.1"/>
    </source>
</evidence>
<dbReference type="CDD" id="cd05382">
    <property type="entry name" value="CAP_GAPR1-like"/>
    <property type="match status" value="3"/>
</dbReference>
<dbReference type="InterPro" id="IPR035940">
    <property type="entry name" value="CAP_sf"/>
</dbReference>
<dbReference type="InterPro" id="IPR034113">
    <property type="entry name" value="SCP_GAPR1-like"/>
</dbReference>
<dbReference type="SMART" id="SM00198">
    <property type="entry name" value="SCP"/>
    <property type="match status" value="3"/>
</dbReference>
<dbReference type="EMBL" id="JARQZJ010000072">
    <property type="protein sequence ID" value="KAK9882008.1"/>
    <property type="molecule type" value="Genomic_DNA"/>
</dbReference>
<dbReference type="Pfam" id="PF00188">
    <property type="entry name" value="CAP"/>
    <property type="match status" value="3"/>
</dbReference>
<keyword evidence="5" id="KW-1185">Reference proteome</keyword>
<dbReference type="PROSITE" id="PS01009">
    <property type="entry name" value="CRISP_1"/>
    <property type="match status" value="2"/>
</dbReference>
<dbReference type="InterPro" id="IPR001283">
    <property type="entry name" value="CRISP-related"/>
</dbReference>
<dbReference type="SUPFAM" id="SSF55797">
    <property type="entry name" value="PR-1-like"/>
    <property type="match status" value="3"/>
</dbReference>
<evidence type="ECO:0000313" key="5">
    <source>
        <dbReference type="Proteomes" id="UP001431783"/>
    </source>
</evidence>
<organism evidence="4 5">
    <name type="scientific">Henosepilachna vigintioctopunctata</name>
    <dbReference type="NCBI Taxonomy" id="420089"/>
    <lineage>
        <taxon>Eukaryota</taxon>
        <taxon>Metazoa</taxon>
        <taxon>Ecdysozoa</taxon>
        <taxon>Arthropoda</taxon>
        <taxon>Hexapoda</taxon>
        <taxon>Insecta</taxon>
        <taxon>Pterygota</taxon>
        <taxon>Neoptera</taxon>
        <taxon>Endopterygota</taxon>
        <taxon>Coleoptera</taxon>
        <taxon>Polyphaga</taxon>
        <taxon>Cucujiformia</taxon>
        <taxon>Coccinelloidea</taxon>
        <taxon>Coccinellidae</taxon>
        <taxon>Epilachninae</taxon>
        <taxon>Epilachnini</taxon>
        <taxon>Henosepilachna</taxon>
    </lineage>
</organism>
<keyword evidence="2" id="KW-0964">Secreted</keyword>
<evidence type="ECO:0000259" key="3">
    <source>
        <dbReference type="SMART" id="SM00198"/>
    </source>
</evidence>
<feature type="domain" description="SCP" evidence="3">
    <location>
        <begin position="479"/>
        <end position="614"/>
    </location>
</feature>
<evidence type="ECO:0000256" key="1">
    <source>
        <dbReference type="ARBA" id="ARBA00004613"/>
    </source>
</evidence>
<dbReference type="Gene3D" id="3.40.33.10">
    <property type="entry name" value="CAP"/>
    <property type="match status" value="3"/>
</dbReference>
<dbReference type="Proteomes" id="UP001431783">
    <property type="component" value="Unassembled WGS sequence"/>
</dbReference>
<dbReference type="FunFam" id="3.40.33.10:FF:000002">
    <property type="entry name" value="Golgi-associated plant pathogenesis-related protein 1"/>
    <property type="match status" value="3"/>
</dbReference>
<dbReference type="InterPro" id="IPR018244">
    <property type="entry name" value="Allrgn_V5/Tpx1_CS"/>
</dbReference>